<dbReference type="CDD" id="cd00340">
    <property type="entry name" value="GSH_Peroxidase"/>
    <property type="match status" value="1"/>
</dbReference>
<feature type="active site" evidence="5">
    <location>
        <position position="74"/>
    </location>
</feature>
<keyword evidence="7" id="KW-0732">Signal</keyword>
<dbReference type="Pfam" id="PF00255">
    <property type="entry name" value="GSHPx"/>
    <property type="match status" value="1"/>
</dbReference>
<evidence type="ECO:0000256" key="3">
    <source>
        <dbReference type="ARBA" id="ARBA00022933"/>
    </source>
</evidence>
<dbReference type="EMBL" id="GIIL01007985">
    <property type="protein sequence ID" value="NOV51711.1"/>
    <property type="molecule type" value="Transcribed_RNA"/>
</dbReference>
<keyword evidence="3" id="KW-0712">Selenocysteine</keyword>
<evidence type="ECO:0000256" key="1">
    <source>
        <dbReference type="ARBA" id="ARBA00006926"/>
    </source>
</evidence>
<dbReference type="PROSITE" id="PS00763">
    <property type="entry name" value="GLUTATHIONE_PEROXID_2"/>
    <property type="match status" value="1"/>
</dbReference>
<dbReference type="InterPro" id="IPR029760">
    <property type="entry name" value="GPX_CS"/>
</dbReference>
<keyword evidence="4 6" id="KW-0560">Oxidoreductase</keyword>
<dbReference type="FunFam" id="3.40.30.10:FF:000025">
    <property type="entry name" value="Glutathione peroxidase"/>
    <property type="match status" value="1"/>
</dbReference>
<accession>A0A6M2E2V6</accession>
<dbReference type="SUPFAM" id="SSF52833">
    <property type="entry name" value="Thioredoxin-like"/>
    <property type="match status" value="1"/>
</dbReference>
<evidence type="ECO:0000256" key="2">
    <source>
        <dbReference type="ARBA" id="ARBA00022559"/>
    </source>
</evidence>
<organism evidence="8">
    <name type="scientific">Xenopsylla cheopis</name>
    <name type="common">Oriental rat flea</name>
    <name type="synonym">Pulex cheopis</name>
    <dbReference type="NCBI Taxonomy" id="163159"/>
    <lineage>
        <taxon>Eukaryota</taxon>
        <taxon>Metazoa</taxon>
        <taxon>Ecdysozoa</taxon>
        <taxon>Arthropoda</taxon>
        <taxon>Hexapoda</taxon>
        <taxon>Insecta</taxon>
        <taxon>Pterygota</taxon>
        <taxon>Neoptera</taxon>
        <taxon>Endopterygota</taxon>
        <taxon>Siphonaptera</taxon>
        <taxon>Pulicidae</taxon>
        <taxon>Xenopsyllinae</taxon>
        <taxon>Xenopsylla</taxon>
    </lineage>
</organism>
<dbReference type="Gene3D" id="3.40.30.10">
    <property type="entry name" value="Glutaredoxin"/>
    <property type="match status" value="1"/>
</dbReference>
<dbReference type="PIRSF" id="PIRSF000303">
    <property type="entry name" value="Glutathion_perox"/>
    <property type="match status" value="1"/>
</dbReference>
<feature type="signal peptide" evidence="7">
    <location>
        <begin position="1"/>
        <end position="20"/>
    </location>
</feature>
<dbReference type="PROSITE" id="PS00460">
    <property type="entry name" value="GLUTATHIONE_PEROXID_1"/>
    <property type="match status" value="1"/>
</dbReference>
<keyword evidence="2 6" id="KW-0575">Peroxidase</keyword>
<dbReference type="AlphaFoldDB" id="A0A6M2E2V6"/>
<dbReference type="PRINTS" id="PR01011">
    <property type="entry name" value="GLUTPROXDASE"/>
</dbReference>
<sequence>MARIVSLGFIGTAFVALRLCSPNIATMATLTNPTDYANAKSIYEFSAKDIKGNVVSLSKYKGHVCIIVNVASQCGLTANNYKELGELQEKYGESKGLKILAFPCNQFLNQEPGSPEEIVCFAAERNAKFDFFDKIDVNGDNAHPLWSYLKLKQPGTLVNTIKWNFTKFIVDKNGQPVERFSPNVSPLEMEETLKKYF</sequence>
<protein>
    <recommendedName>
        <fullName evidence="6">Glutathione peroxidase</fullName>
    </recommendedName>
</protein>
<dbReference type="InterPro" id="IPR029759">
    <property type="entry name" value="GPX_AS"/>
</dbReference>
<reference evidence="8" key="1">
    <citation type="submission" date="2020-03" db="EMBL/GenBank/DDBJ databases">
        <title>Transcriptomic Profiling of the Digestive Tract of the Rat Flea, Xenopsylla cheopis, Following Blood Feeding and Infection with Yersinia pestis.</title>
        <authorList>
            <person name="Bland D.M."/>
            <person name="Martens C.A."/>
            <person name="Virtaneva K."/>
            <person name="Kanakabandi K."/>
            <person name="Long D."/>
            <person name="Rosenke R."/>
            <person name="Saturday G.A."/>
            <person name="Hoyt F.H."/>
            <person name="Bruno D.P."/>
            <person name="Ribeiro J.M.C."/>
            <person name="Hinnebusch J."/>
        </authorList>
    </citation>
    <scope>NUCLEOTIDE SEQUENCE</scope>
</reference>
<evidence type="ECO:0000256" key="4">
    <source>
        <dbReference type="ARBA" id="ARBA00023002"/>
    </source>
</evidence>
<dbReference type="InterPro" id="IPR000889">
    <property type="entry name" value="Glutathione_peroxidase"/>
</dbReference>
<proteinExistence type="inferred from homology"/>
<dbReference type="PROSITE" id="PS51355">
    <property type="entry name" value="GLUTATHIONE_PEROXID_3"/>
    <property type="match status" value="1"/>
</dbReference>
<evidence type="ECO:0000256" key="5">
    <source>
        <dbReference type="PIRSR" id="PIRSR000303-1"/>
    </source>
</evidence>
<dbReference type="InterPro" id="IPR036249">
    <property type="entry name" value="Thioredoxin-like_sf"/>
</dbReference>
<dbReference type="GO" id="GO:0006979">
    <property type="term" value="P:response to oxidative stress"/>
    <property type="evidence" value="ECO:0007669"/>
    <property type="project" value="InterPro"/>
</dbReference>
<dbReference type="PANTHER" id="PTHR11592:SF134">
    <property type="entry name" value="PHOSPHOLIPID HYDROPEROXIDE GLUTATHIONE PEROXIDASE"/>
    <property type="match status" value="1"/>
</dbReference>
<dbReference type="GO" id="GO:0004601">
    <property type="term" value="F:peroxidase activity"/>
    <property type="evidence" value="ECO:0007669"/>
    <property type="project" value="UniProtKB-KW"/>
</dbReference>
<comment type="similarity">
    <text evidence="1 6">Belongs to the glutathione peroxidase family.</text>
</comment>
<dbReference type="PANTHER" id="PTHR11592">
    <property type="entry name" value="GLUTATHIONE PEROXIDASE"/>
    <property type="match status" value="1"/>
</dbReference>
<evidence type="ECO:0000256" key="7">
    <source>
        <dbReference type="SAM" id="SignalP"/>
    </source>
</evidence>
<evidence type="ECO:0000313" key="8">
    <source>
        <dbReference type="EMBL" id="NOV51711.1"/>
    </source>
</evidence>
<evidence type="ECO:0000256" key="6">
    <source>
        <dbReference type="RuleBase" id="RU000499"/>
    </source>
</evidence>
<name>A0A6M2E2V6_XENCH</name>
<feature type="chain" id="PRO_5026942568" description="Glutathione peroxidase" evidence="7">
    <location>
        <begin position="21"/>
        <end position="197"/>
    </location>
</feature>